<dbReference type="PROSITE" id="PS50825">
    <property type="entry name" value="HYR"/>
    <property type="match status" value="1"/>
</dbReference>
<feature type="disulfide bond" evidence="11">
    <location>
        <begin position="228"/>
        <end position="237"/>
    </location>
</feature>
<dbReference type="GO" id="GO:0005576">
    <property type="term" value="C:extracellular region"/>
    <property type="evidence" value="ECO:0007669"/>
    <property type="project" value="UniProtKB-SubCell"/>
</dbReference>
<sequence length="573" mass="63688">FTGATCEIEVNHCAGEICKNGGTCKPTQDGFFCHCKPGFTGLLCETQIDQCAVQNPCQQGQCVQEGNHIKCDCKVGWTGQYCEIQLDLCKDENPCQHGDCLGGLPGTRICDCGVDYRGESCEQRITYCQLKPCLNNGTCVERFADGYSCDCHEDFTGANCETEIDLCAEWPCDNGGTCVVQDHRPFCHCRAGFTGEHCQTDISNPCDNVTCLHGGTCYVHDAKAFCQCPPDYTGILCETFVVTIRRSTFNHDHQKTSSFNLYFNGEPSSQKIVSRDFPSTLLREFTLCGWVFYAPYQLVTPDSDLGAFVQLNTTSGSSILSIDNTGVTINNNFHIPAKLYVMAWHHVCVRSPHYVDQDRPTWTIFLDGVFAANASYEVLKVSADIRCLIQIGANDGNRFRGEISLVQLYIAYMDDMDIAKMAFQCRDWMTASHPDLHIKQWTDFTTVQRNNPGVMALYPGLCDVSDCLPGRSSCNTKDKIPPIVRSCPRNIRKVSPNRLTRVDWDTTNMFTDNVGVVSVKSNYRSGQSLTWGYYRVVYEAKDAAGNNAVCSFSVVISPSECQAPEADKQVLFS</sequence>
<feature type="domain" description="EGF-like" evidence="12">
    <location>
        <begin position="163"/>
        <end position="199"/>
    </location>
</feature>
<keyword evidence="6" id="KW-0732">Signal</keyword>
<accession>A0A0N4WWI7</accession>
<feature type="disulfide bond" evidence="11">
    <location>
        <begin position="189"/>
        <end position="198"/>
    </location>
</feature>
<feature type="disulfide bond" evidence="11">
    <location>
        <begin position="73"/>
        <end position="82"/>
    </location>
</feature>
<dbReference type="InterPro" id="IPR003410">
    <property type="entry name" value="HYR_dom"/>
</dbReference>
<dbReference type="FunFam" id="2.10.25.10:FF:000425">
    <property type="entry name" value="Eyes shut homolog"/>
    <property type="match status" value="1"/>
</dbReference>
<dbReference type="Pfam" id="PF00008">
    <property type="entry name" value="EGF"/>
    <property type="match status" value="4"/>
</dbReference>
<feature type="domain" description="EGF-like" evidence="12">
    <location>
        <begin position="85"/>
        <end position="122"/>
    </location>
</feature>
<evidence type="ECO:0000256" key="5">
    <source>
        <dbReference type="ARBA" id="ARBA00022536"/>
    </source>
</evidence>
<feature type="disulfide bond" evidence="11">
    <location>
        <begin position="35"/>
        <end position="44"/>
    </location>
</feature>
<comment type="subcellular location">
    <subcellularLocation>
        <location evidence="1">Cytoplasm</location>
    </subcellularLocation>
    <subcellularLocation>
        <location evidence="2">Secreted</location>
    </subcellularLocation>
</comment>
<dbReference type="GO" id="GO:0005737">
    <property type="term" value="C:cytoplasm"/>
    <property type="evidence" value="ECO:0007669"/>
    <property type="project" value="UniProtKB-SubCell"/>
</dbReference>
<evidence type="ECO:0000256" key="7">
    <source>
        <dbReference type="ARBA" id="ARBA00022737"/>
    </source>
</evidence>
<dbReference type="Pfam" id="PF02494">
    <property type="entry name" value="HYR"/>
    <property type="match status" value="1"/>
</dbReference>
<organism evidence="16">
    <name type="scientific">Haemonchus placei</name>
    <name type="common">Barber's pole worm</name>
    <dbReference type="NCBI Taxonomy" id="6290"/>
    <lineage>
        <taxon>Eukaryota</taxon>
        <taxon>Metazoa</taxon>
        <taxon>Ecdysozoa</taxon>
        <taxon>Nematoda</taxon>
        <taxon>Chromadorea</taxon>
        <taxon>Rhabditida</taxon>
        <taxon>Rhabditina</taxon>
        <taxon>Rhabditomorpha</taxon>
        <taxon>Strongyloidea</taxon>
        <taxon>Trichostrongylidae</taxon>
        <taxon>Haemonchus</taxon>
    </lineage>
</organism>
<dbReference type="Gene3D" id="2.60.120.200">
    <property type="match status" value="1"/>
</dbReference>
<dbReference type="EMBL" id="UZAF01019285">
    <property type="protein sequence ID" value="VDO58876.1"/>
    <property type="molecule type" value="Genomic_DNA"/>
</dbReference>
<dbReference type="InterPro" id="IPR001881">
    <property type="entry name" value="EGF-like_Ca-bd_dom"/>
</dbReference>
<keyword evidence="10" id="KW-0325">Glycoprotein</keyword>
<evidence type="ECO:0000256" key="11">
    <source>
        <dbReference type="PROSITE-ProRule" id="PRU00076"/>
    </source>
</evidence>
<reference evidence="14 15" key="2">
    <citation type="submission" date="2018-11" db="EMBL/GenBank/DDBJ databases">
        <authorList>
            <consortium name="Pathogen Informatics"/>
        </authorList>
    </citation>
    <scope>NUCLEOTIDE SEQUENCE [LARGE SCALE GENOMIC DNA]</scope>
    <source>
        <strain evidence="14 15">MHpl1</strain>
    </source>
</reference>
<evidence type="ECO:0000256" key="1">
    <source>
        <dbReference type="ARBA" id="ARBA00004496"/>
    </source>
</evidence>
<dbReference type="Gene3D" id="2.10.25.10">
    <property type="entry name" value="Laminin"/>
    <property type="match status" value="5"/>
</dbReference>
<name>A0A0N4WWI7_HAEPC</name>
<keyword evidence="7" id="KW-0677">Repeat</keyword>
<proteinExistence type="predicted"/>
<feature type="domain" description="EGF-like" evidence="12">
    <location>
        <begin position="9"/>
        <end position="45"/>
    </location>
</feature>
<dbReference type="FunFam" id="2.10.25.10:FF:000373">
    <property type="entry name" value="sushi, nidogen and EGF-like domain-containing protein 1"/>
    <property type="match status" value="1"/>
</dbReference>
<dbReference type="PANTHER" id="PTHR24049:SF35">
    <property type="entry name" value="EGF-LIKE DOMAIN-CONTAINING PROTEIN"/>
    <property type="match status" value="1"/>
</dbReference>
<dbReference type="GO" id="GO:0016020">
    <property type="term" value="C:membrane"/>
    <property type="evidence" value="ECO:0007669"/>
    <property type="project" value="UniProtKB-SubCell"/>
</dbReference>
<evidence type="ECO:0000256" key="2">
    <source>
        <dbReference type="ARBA" id="ARBA00004613"/>
    </source>
</evidence>
<dbReference type="GO" id="GO:0045597">
    <property type="term" value="P:positive regulation of cell differentiation"/>
    <property type="evidence" value="ECO:0007669"/>
    <property type="project" value="UniProtKB-ARBA"/>
</dbReference>
<feature type="disulfide bond" evidence="11">
    <location>
        <begin position="151"/>
        <end position="160"/>
    </location>
</feature>
<keyword evidence="5 11" id="KW-0245">EGF-like domain</keyword>
<evidence type="ECO:0000256" key="10">
    <source>
        <dbReference type="ARBA" id="ARBA00023180"/>
    </source>
</evidence>
<feature type="domain" description="EGF-like" evidence="12">
    <location>
        <begin position="47"/>
        <end position="83"/>
    </location>
</feature>
<dbReference type="STRING" id="6290.A0A0N4WWI7"/>
<dbReference type="InterPro" id="IPR051022">
    <property type="entry name" value="Notch_Cell-Fate_Det"/>
</dbReference>
<evidence type="ECO:0000256" key="4">
    <source>
        <dbReference type="ARBA" id="ARBA00022525"/>
    </source>
</evidence>
<dbReference type="InterPro" id="IPR013032">
    <property type="entry name" value="EGF-like_CS"/>
</dbReference>
<dbReference type="SUPFAM" id="SSF57196">
    <property type="entry name" value="EGF/Laminin"/>
    <property type="match status" value="5"/>
</dbReference>
<dbReference type="Pfam" id="PF12661">
    <property type="entry name" value="hEGF"/>
    <property type="match status" value="1"/>
</dbReference>
<gene>
    <name evidence="14" type="ORF">HPLM_LOCUS16113</name>
</gene>
<dbReference type="PROSITE" id="PS50026">
    <property type="entry name" value="EGF_3"/>
    <property type="match status" value="6"/>
</dbReference>
<dbReference type="PROSITE" id="PS01186">
    <property type="entry name" value="EGF_2"/>
    <property type="match status" value="3"/>
</dbReference>
<evidence type="ECO:0000256" key="9">
    <source>
        <dbReference type="ARBA" id="ARBA00023157"/>
    </source>
</evidence>
<feature type="disulfide bond" evidence="11">
    <location>
        <begin position="112"/>
        <end position="121"/>
    </location>
</feature>
<dbReference type="GO" id="GO:0005509">
    <property type="term" value="F:calcium ion binding"/>
    <property type="evidence" value="ECO:0007669"/>
    <property type="project" value="InterPro"/>
</dbReference>
<dbReference type="SMART" id="SM00179">
    <property type="entry name" value="EGF_CA"/>
    <property type="match status" value="6"/>
</dbReference>
<dbReference type="CDD" id="cd00054">
    <property type="entry name" value="EGF_CA"/>
    <property type="match status" value="4"/>
</dbReference>
<evidence type="ECO:0000256" key="8">
    <source>
        <dbReference type="ARBA" id="ARBA00022837"/>
    </source>
</evidence>
<dbReference type="InterPro" id="IPR000742">
    <property type="entry name" value="EGF"/>
</dbReference>
<keyword evidence="8" id="KW-0106">Calcium</keyword>
<keyword evidence="3" id="KW-0963">Cytoplasm</keyword>
<feature type="domain" description="EGF-like" evidence="12">
    <location>
        <begin position="202"/>
        <end position="238"/>
    </location>
</feature>
<evidence type="ECO:0000313" key="14">
    <source>
        <dbReference type="EMBL" id="VDO58876.1"/>
    </source>
</evidence>
<dbReference type="AlphaFoldDB" id="A0A0N4WWI7"/>
<dbReference type="OMA" id="HCAGEIC"/>
<dbReference type="InterPro" id="IPR013320">
    <property type="entry name" value="ConA-like_dom_sf"/>
</dbReference>
<evidence type="ECO:0000259" key="12">
    <source>
        <dbReference type="PROSITE" id="PS50026"/>
    </source>
</evidence>
<keyword evidence="4" id="KW-0964">Secreted</keyword>
<feature type="domain" description="HYR" evidence="13">
    <location>
        <begin position="477"/>
        <end position="558"/>
    </location>
</feature>
<dbReference type="Proteomes" id="UP000268014">
    <property type="component" value="Unassembled WGS sequence"/>
</dbReference>
<dbReference type="OrthoDB" id="5814741at2759"/>
<evidence type="ECO:0000256" key="3">
    <source>
        <dbReference type="ARBA" id="ARBA00022490"/>
    </source>
</evidence>
<evidence type="ECO:0000313" key="16">
    <source>
        <dbReference type="WBParaSite" id="HPLM_0001612101-mRNA-1"/>
    </source>
</evidence>
<evidence type="ECO:0000256" key="6">
    <source>
        <dbReference type="ARBA" id="ARBA00022729"/>
    </source>
</evidence>
<feature type="domain" description="EGF-like" evidence="12">
    <location>
        <begin position="124"/>
        <end position="161"/>
    </location>
</feature>
<comment type="caution">
    <text evidence="11">Lacks conserved residue(s) required for the propagation of feature annotation.</text>
</comment>
<evidence type="ECO:0000313" key="15">
    <source>
        <dbReference type="Proteomes" id="UP000268014"/>
    </source>
</evidence>
<keyword evidence="9 11" id="KW-1015">Disulfide bond</keyword>
<reference evidence="16" key="1">
    <citation type="submission" date="2017-02" db="UniProtKB">
        <authorList>
            <consortium name="WormBaseParasite"/>
        </authorList>
    </citation>
    <scope>IDENTIFICATION</scope>
</reference>
<evidence type="ECO:0000259" key="13">
    <source>
        <dbReference type="PROSITE" id="PS50825"/>
    </source>
</evidence>
<dbReference type="FunFam" id="2.10.25.10:FF:000012">
    <property type="entry name" value="Delta-like protein"/>
    <property type="match status" value="2"/>
</dbReference>
<dbReference type="SMART" id="SM00181">
    <property type="entry name" value="EGF"/>
    <property type="match status" value="6"/>
</dbReference>
<dbReference type="PANTHER" id="PTHR24049">
    <property type="entry name" value="CRUMBS FAMILY MEMBER"/>
    <property type="match status" value="1"/>
</dbReference>
<keyword evidence="15" id="KW-1185">Reference proteome</keyword>
<protein>
    <submittedName>
        <fullName evidence="16">EGF-like domain-containing protein</fullName>
    </submittedName>
</protein>
<dbReference type="SUPFAM" id="SSF49899">
    <property type="entry name" value="Concanavalin A-like lectins/glucanases"/>
    <property type="match status" value="1"/>
</dbReference>
<dbReference type="PROSITE" id="PS00022">
    <property type="entry name" value="EGF_1"/>
    <property type="match status" value="6"/>
</dbReference>
<dbReference type="WBParaSite" id="HPLM_0001612101-mRNA-1">
    <property type="protein sequence ID" value="HPLM_0001612101-mRNA-1"/>
    <property type="gene ID" value="HPLM_0001612101"/>
</dbReference>